<feature type="compositionally biased region" description="Low complexity" evidence="7">
    <location>
        <begin position="55"/>
        <end position="72"/>
    </location>
</feature>
<dbReference type="CDD" id="cd08263">
    <property type="entry name" value="Zn_ADH10"/>
    <property type="match status" value="1"/>
</dbReference>
<reference evidence="9 10" key="1">
    <citation type="submission" date="2024-11" db="EMBL/GenBank/DDBJ databases">
        <title>Chromosome-level genome assembly of Eucalyptus globulus Labill. provides insights into its genome evolution.</title>
        <authorList>
            <person name="Li X."/>
        </authorList>
    </citation>
    <scope>NUCLEOTIDE SEQUENCE [LARGE SCALE GENOMIC DNA]</scope>
    <source>
        <strain evidence="9">CL2024</strain>
        <tissue evidence="9">Fresh tender leaves</tissue>
    </source>
</reference>
<dbReference type="GO" id="GO:0016491">
    <property type="term" value="F:oxidoreductase activity"/>
    <property type="evidence" value="ECO:0007669"/>
    <property type="project" value="UniProtKB-KW"/>
</dbReference>
<dbReference type="FunFam" id="3.90.180.10:FF:000051">
    <property type="entry name" value="Alcohol dehydrogenase (Zinc)"/>
    <property type="match status" value="1"/>
</dbReference>
<evidence type="ECO:0000256" key="4">
    <source>
        <dbReference type="ARBA" id="ARBA00022833"/>
    </source>
</evidence>
<feature type="compositionally biased region" description="Basic and acidic residues" evidence="7">
    <location>
        <begin position="38"/>
        <end position="51"/>
    </location>
</feature>
<name>A0ABD3J4F2_EUCGL</name>
<evidence type="ECO:0000256" key="5">
    <source>
        <dbReference type="ARBA" id="ARBA00023002"/>
    </source>
</evidence>
<evidence type="ECO:0000256" key="1">
    <source>
        <dbReference type="ARBA" id="ARBA00001947"/>
    </source>
</evidence>
<keyword evidence="3" id="KW-0479">Metal-binding</keyword>
<dbReference type="Pfam" id="PF08240">
    <property type="entry name" value="ADH_N"/>
    <property type="match status" value="1"/>
</dbReference>
<dbReference type="PANTHER" id="PTHR43350:SF2">
    <property type="entry name" value="GROES-LIKE ZINC-BINDING ALCOHOL DEHYDROGENASE FAMILY PROTEIN"/>
    <property type="match status" value="1"/>
</dbReference>
<evidence type="ECO:0000256" key="6">
    <source>
        <dbReference type="ARBA" id="ARBA00023027"/>
    </source>
</evidence>
<dbReference type="SUPFAM" id="SSF50129">
    <property type="entry name" value="GroES-like"/>
    <property type="match status" value="1"/>
</dbReference>
<feature type="region of interest" description="Disordered" evidence="7">
    <location>
        <begin position="13"/>
        <end position="74"/>
    </location>
</feature>
<keyword evidence="10" id="KW-1185">Reference proteome</keyword>
<organism evidence="9 10">
    <name type="scientific">Eucalyptus globulus</name>
    <name type="common">Tasmanian blue gum</name>
    <dbReference type="NCBI Taxonomy" id="34317"/>
    <lineage>
        <taxon>Eukaryota</taxon>
        <taxon>Viridiplantae</taxon>
        <taxon>Streptophyta</taxon>
        <taxon>Embryophyta</taxon>
        <taxon>Tracheophyta</taxon>
        <taxon>Spermatophyta</taxon>
        <taxon>Magnoliopsida</taxon>
        <taxon>eudicotyledons</taxon>
        <taxon>Gunneridae</taxon>
        <taxon>Pentapetalae</taxon>
        <taxon>rosids</taxon>
        <taxon>malvids</taxon>
        <taxon>Myrtales</taxon>
        <taxon>Myrtaceae</taxon>
        <taxon>Myrtoideae</taxon>
        <taxon>Eucalypteae</taxon>
        <taxon>Eucalyptus</taxon>
    </lineage>
</organism>
<dbReference type="GO" id="GO:0046872">
    <property type="term" value="F:metal ion binding"/>
    <property type="evidence" value="ECO:0007669"/>
    <property type="project" value="UniProtKB-KW"/>
</dbReference>
<comment type="caution">
    <text evidence="9">The sequence shown here is derived from an EMBL/GenBank/DDBJ whole genome shotgun (WGS) entry which is preliminary data.</text>
</comment>
<dbReference type="SMART" id="SM00829">
    <property type="entry name" value="PKS_ER"/>
    <property type="match status" value="1"/>
</dbReference>
<keyword evidence="5" id="KW-0560">Oxidoreductase</keyword>
<dbReference type="InterPro" id="IPR020843">
    <property type="entry name" value="ER"/>
</dbReference>
<dbReference type="InterPro" id="IPR036291">
    <property type="entry name" value="NAD(P)-bd_dom_sf"/>
</dbReference>
<dbReference type="SUPFAM" id="SSF51735">
    <property type="entry name" value="NAD(P)-binding Rossmann-fold domains"/>
    <property type="match status" value="1"/>
</dbReference>
<evidence type="ECO:0000256" key="3">
    <source>
        <dbReference type="ARBA" id="ARBA00022723"/>
    </source>
</evidence>
<gene>
    <name evidence="9" type="ORF">ACJRO7_033719</name>
</gene>
<dbReference type="Gene3D" id="3.90.180.10">
    <property type="entry name" value="Medium-chain alcohol dehydrogenases, catalytic domain"/>
    <property type="match status" value="1"/>
</dbReference>
<evidence type="ECO:0000256" key="7">
    <source>
        <dbReference type="SAM" id="MobiDB-lite"/>
    </source>
</evidence>
<dbReference type="InterPro" id="IPR013154">
    <property type="entry name" value="ADH-like_N"/>
</dbReference>
<dbReference type="Pfam" id="PF00107">
    <property type="entry name" value="ADH_zinc_N"/>
    <property type="match status" value="1"/>
</dbReference>
<evidence type="ECO:0000313" key="9">
    <source>
        <dbReference type="EMBL" id="KAL3721264.1"/>
    </source>
</evidence>
<sequence>MSRLAKRVTLLSRSYSAAAAPPPPPRPSSSGRWLSHHPVLEHARPDAEIGRRRYSSSSSSSAAGYHVSPSSSMKGAVFRDPARPLSLELLQIPRPEPGEVLIRTKACGVCHSDLHVLKGELPFASPCVVGHEITGEVVDHHPLSDPKIVRRFPVGSAVVGAFIMPCGSCFHCSKGHDDLCEDFFAYNRAQGTLYDGKTRLFLHGSGEPVYMYSMGGMAEYCVVPTNALAVLPGSLPYSESAILGCAVFTAYGAMTHAAEVRAGDSIAVIGVGGVGSSCLQIAKAFGASDIIAVDISDEKLEKAKNFGATHTVNAIKEDAIEKIKTITGGMGVDIAVEALGKPQTFLQCVQSVRDGGKAVMIGLAKSGAVGEVDINRLVRRKIKVIGSYGARTRQDLPKLVKLAESGIFNLTGAVSRKYTFEEVAKAFQDLDQGKIISRAVVEIV</sequence>
<dbReference type="PANTHER" id="PTHR43350">
    <property type="entry name" value="NAD-DEPENDENT ALCOHOL DEHYDROGENASE"/>
    <property type="match status" value="1"/>
</dbReference>
<keyword evidence="4" id="KW-0862">Zinc</keyword>
<dbReference type="Proteomes" id="UP001634007">
    <property type="component" value="Unassembled WGS sequence"/>
</dbReference>
<feature type="domain" description="Enoyl reductase (ER)" evidence="8">
    <location>
        <begin position="82"/>
        <end position="441"/>
    </location>
</feature>
<evidence type="ECO:0000259" key="8">
    <source>
        <dbReference type="SMART" id="SM00829"/>
    </source>
</evidence>
<comment type="similarity">
    <text evidence="2">Belongs to the zinc-containing alcohol dehydrogenase family.</text>
</comment>
<evidence type="ECO:0000313" key="10">
    <source>
        <dbReference type="Proteomes" id="UP001634007"/>
    </source>
</evidence>
<protein>
    <recommendedName>
        <fullName evidence="8">Enoyl reductase (ER) domain-containing protein</fullName>
    </recommendedName>
</protein>
<proteinExistence type="inferred from homology"/>
<comment type="cofactor">
    <cofactor evidence="1">
        <name>Zn(2+)</name>
        <dbReference type="ChEBI" id="CHEBI:29105"/>
    </cofactor>
</comment>
<dbReference type="InterPro" id="IPR011032">
    <property type="entry name" value="GroES-like_sf"/>
</dbReference>
<dbReference type="Gene3D" id="3.40.50.720">
    <property type="entry name" value="NAD(P)-binding Rossmann-like Domain"/>
    <property type="match status" value="1"/>
</dbReference>
<dbReference type="AlphaFoldDB" id="A0ABD3J4F2"/>
<dbReference type="InterPro" id="IPR013149">
    <property type="entry name" value="ADH-like_C"/>
</dbReference>
<keyword evidence="6" id="KW-0520">NAD</keyword>
<evidence type="ECO:0000256" key="2">
    <source>
        <dbReference type="ARBA" id="ARBA00008072"/>
    </source>
</evidence>
<dbReference type="FunFam" id="3.40.50.720:FF:000068">
    <property type="entry name" value="Sorbitol dehydrogenase"/>
    <property type="match status" value="1"/>
</dbReference>
<dbReference type="EMBL" id="JBJKBG010000009">
    <property type="protein sequence ID" value="KAL3721264.1"/>
    <property type="molecule type" value="Genomic_DNA"/>
</dbReference>
<accession>A0ABD3J4F2</accession>